<keyword evidence="3" id="KW-1185">Reference proteome</keyword>
<dbReference type="AlphaFoldDB" id="A0A1X7M6T5"/>
<dbReference type="PANTHER" id="PTHR42999">
    <property type="entry name" value="ANTIBIOTIC RESISTANCE PROTEIN MCBG"/>
    <property type="match status" value="1"/>
</dbReference>
<dbReference type="Proteomes" id="UP000193228">
    <property type="component" value="Unassembled WGS sequence"/>
</dbReference>
<name>A0A1X7M6T5_9BURK</name>
<dbReference type="OrthoDB" id="237820at2"/>
<dbReference type="Gene3D" id="2.160.20.80">
    <property type="entry name" value="E3 ubiquitin-protein ligase SopA"/>
    <property type="match status" value="2"/>
</dbReference>
<feature type="domain" description="DUF2169" evidence="1">
    <location>
        <begin position="156"/>
        <end position="283"/>
    </location>
</feature>
<dbReference type="SUPFAM" id="SSF141571">
    <property type="entry name" value="Pentapeptide repeat-like"/>
    <property type="match status" value="2"/>
</dbReference>
<gene>
    <name evidence="2" type="ORF">SAMN06265784_12042</name>
</gene>
<dbReference type="Pfam" id="PF09937">
    <property type="entry name" value="DUF2169"/>
    <property type="match status" value="1"/>
</dbReference>
<evidence type="ECO:0000259" key="1">
    <source>
        <dbReference type="Pfam" id="PF09937"/>
    </source>
</evidence>
<dbReference type="InterPro" id="IPR018683">
    <property type="entry name" value="DUF2169"/>
</dbReference>
<dbReference type="EMBL" id="FXAT01000020">
    <property type="protein sequence ID" value="SMG61223.1"/>
    <property type="molecule type" value="Genomic_DNA"/>
</dbReference>
<dbReference type="STRING" id="1515439.SAMN06265784_12042"/>
<dbReference type="PANTHER" id="PTHR42999:SF1">
    <property type="entry name" value="PENTAPEPTIDE REPEAT-CONTAINING PROTEIN"/>
    <property type="match status" value="1"/>
</dbReference>
<dbReference type="RefSeq" id="WP_085489753.1">
    <property type="nucleotide sequence ID" value="NZ_FXAT01000020.1"/>
</dbReference>
<accession>A0A1X7M6T5</accession>
<organism evidence="2 3">
    <name type="scientific">Paraburkholderia susongensis</name>
    <dbReference type="NCBI Taxonomy" id="1515439"/>
    <lineage>
        <taxon>Bacteria</taxon>
        <taxon>Pseudomonadati</taxon>
        <taxon>Pseudomonadota</taxon>
        <taxon>Betaproteobacteria</taxon>
        <taxon>Burkholderiales</taxon>
        <taxon>Burkholderiaceae</taxon>
        <taxon>Paraburkholderia</taxon>
    </lineage>
</organism>
<evidence type="ECO:0000313" key="3">
    <source>
        <dbReference type="Proteomes" id="UP000193228"/>
    </source>
</evidence>
<sequence length="740" mass="82551">MRHIKPQAALVATARSQIGQRPMLGISIGIGFRLRDPFVLVHEAAVWEAIKVAAPSMPLVESALPKPHAEWLLAGETTHRIANSDRGGHIDWTATVELGGIRKVISCQAQLASRPAHTDIARLAIDHRHAVAGRRQENPLSEVSGVPPIQVVEVFGARPAPLASMGAIGSDWPQRKQWIPRGQDSLEGIARDGTHMGWPADIDRRFFQQAASDQWSHGDRWPPGAYFELDKFGSDGRGYTGNLPELTAIALVSRTGKPDVERLMLRQQTVWLLPDADIGVMWWNGSVALDYPLDDSPAMLIAAFRDETEPVDVAAIGSFARRRSDLTDPDPTTLADHALMPTIAKGWVWEMILDTDDHPRVGPARRSHHEIAVRLEENRQSLVQARDAQRRLRAFCESDRDISVPAVPFQGDENWRERLQQASTTELSGVVIRDADLSALRFEEWKFDEVRFERCTLDRSEWLNCHFRNVHIVDCSCVDTIVRKSVWRGGGIHQSNLKCSIWLELEIERANIEACRLDNLEVSGGSWSMLSVQGRGGVRGKVKDLAWQAVTWCNVDLSDWVWTGVHAVNLGIIECRMVGITISQCTMLKPSVVLTDLSASVWQRNIMTTAVLSQSTSIKRARLIDCVFKSSSLQDLLADGIEVKHCTFTQLNAQRLRALRSNWSHVVLDGANMTHACFKGASFDRSSLKDAMLYGADMRQSRMNDCNLIRAHTAWMLPPQSMAWRGPLIAAQLAVPEREA</sequence>
<reference evidence="3" key="1">
    <citation type="submission" date="2017-04" db="EMBL/GenBank/DDBJ databases">
        <authorList>
            <person name="Varghese N."/>
            <person name="Submissions S."/>
        </authorList>
    </citation>
    <scope>NUCLEOTIDE SEQUENCE [LARGE SCALE GENOMIC DNA]</scope>
    <source>
        <strain evidence="3">LMG 29540</strain>
    </source>
</reference>
<dbReference type="InterPro" id="IPR001646">
    <property type="entry name" value="5peptide_repeat"/>
</dbReference>
<proteinExistence type="predicted"/>
<protein>
    <submittedName>
        <fullName evidence="2">Uncharacterized protein YjbI, contains pentapeptide repeats</fullName>
    </submittedName>
</protein>
<evidence type="ECO:0000313" key="2">
    <source>
        <dbReference type="EMBL" id="SMG61223.1"/>
    </source>
</evidence>
<dbReference type="Pfam" id="PF00805">
    <property type="entry name" value="Pentapeptide"/>
    <property type="match status" value="1"/>
</dbReference>
<dbReference type="InterPro" id="IPR052949">
    <property type="entry name" value="PA_immunity-related"/>
</dbReference>